<keyword evidence="5" id="KW-0698">rRNA processing</keyword>
<dbReference type="SUPFAM" id="SSF50447">
    <property type="entry name" value="Translation proteins"/>
    <property type="match status" value="1"/>
</dbReference>
<dbReference type="GO" id="GO:0005634">
    <property type="term" value="C:nucleus"/>
    <property type="evidence" value="ECO:0007669"/>
    <property type="project" value="UniProtKB-SubCell"/>
</dbReference>
<evidence type="ECO:0000256" key="1">
    <source>
        <dbReference type="ARBA" id="ARBA00004123"/>
    </source>
</evidence>
<feature type="compositionally biased region" description="Low complexity" evidence="9">
    <location>
        <begin position="588"/>
        <end position="603"/>
    </location>
</feature>
<proteinExistence type="inferred from homology"/>
<feature type="region of interest" description="Disordered" evidence="9">
    <location>
        <begin position="344"/>
        <end position="518"/>
    </location>
</feature>
<dbReference type="InterPro" id="IPR009000">
    <property type="entry name" value="Transl_B-barrel_sf"/>
</dbReference>
<dbReference type="InParanoid" id="W3X9P4"/>
<feature type="region of interest" description="Disordered" evidence="9">
    <location>
        <begin position="1"/>
        <end position="193"/>
    </location>
</feature>
<dbReference type="GeneID" id="19269722"/>
<dbReference type="EMBL" id="KI912111">
    <property type="protein sequence ID" value="ETS82833.1"/>
    <property type="molecule type" value="Genomic_DNA"/>
</dbReference>
<feature type="compositionally biased region" description="Low complexity" evidence="9">
    <location>
        <begin position="561"/>
        <end position="570"/>
    </location>
</feature>
<dbReference type="RefSeq" id="XP_007831481.1">
    <property type="nucleotide sequence ID" value="XM_007833290.1"/>
</dbReference>
<dbReference type="GO" id="GO:0003723">
    <property type="term" value="F:RNA binding"/>
    <property type="evidence" value="ECO:0007669"/>
    <property type="project" value="UniProtKB-KW"/>
</dbReference>
<feature type="compositionally biased region" description="Acidic residues" evidence="9">
    <location>
        <begin position="353"/>
        <end position="370"/>
    </location>
</feature>
<feature type="compositionally biased region" description="Gly residues" evidence="9">
    <location>
        <begin position="388"/>
        <end position="402"/>
    </location>
</feature>
<dbReference type="OMA" id="EWDQDRR"/>
<organism evidence="10 11">
    <name type="scientific">Pestalotiopsis fici (strain W106-1 / CGMCC3.15140)</name>
    <dbReference type="NCBI Taxonomy" id="1229662"/>
    <lineage>
        <taxon>Eukaryota</taxon>
        <taxon>Fungi</taxon>
        <taxon>Dikarya</taxon>
        <taxon>Ascomycota</taxon>
        <taxon>Pezizomycotina</taxon>
        <taxon>Sordariomycetes</taxon>
        <taxon>Xylariomycetidae</taxon>
        <taxon>Amphisphaeriales</taxon>
        <taxon>Sporocadaceae</taxon>
        <taxon>Pestalotiopsis</taxon>
    </lineage>
</organism>
<dbReference type="Pfam" id="PF04410">
    <property type="entry name" value="Gar1"/>
    <property type="match status" value="1"/>
</dbReference>
<evidence type="ECO:0000256" key="7">
    <source>
        <dbReference type="ARBA" id="ARBA00022884"/>
    </source>
</evidence>
<evidence type="ECO:0000256" key="3">
    <source>
        <dbReference type="ARBA" id="ARBA00021438"/>
    </source>
</evidence>
<dbReference type="GO" id="GO:0005732">
    <property type="term" value="C:sno(s)RNA-containing ribonucleoprotein complex"/>
    <property type="evidence" value="ECO:0007669"/>
    <property type="project" value="InterPro"/>
</dbReference>
<dbReference type="HOGENOM" id="CLU_012648_2_0_1"/>
<dbReference type="InterPro" id="IPR007504">
    <property type="entry name" value="H/ACA_rnp_Gar1/Naf1"/>
</dbReference>
<dbReference type="GO" id="GO:0006364">
    <property type="term" value="P:rRNA processing"/>
    <property type="evidence" value="ECO:0007669"/>
    <property type="project" value="UniProtKB-KW"/>
</dbReference>
<evidence type="ECO:0000256" key="5">
    <source>
        <dbReference type="ARBA" id="ARBA00022552"/>
    </source>
</evidence>
<reference evidence="11" key="1">
    <citation type="journal article" date="2015" name="BMC Genomics">
        <title>Genomic and transcriptomic analysis of the endophytic fungus Pestalotiopsis fici reveals its lifestyle and high potential for synthesis of natural products.</title>
        <authorList>
            <person name="Wang X."/>
            <person name="Zhang X."/>
            <person name="Liu L."/>
            <person name="Xiang M."/>
            <person name="Wang W."/>
            <person name="Sun X."/>
            <person name="Che Y."/>
            <person name="Guo L."/>
            <person name="Liu G."/>
            <person name="Guo L."/>
            <person name="Wang C."/>
            <person name="Yin W.B."/>
            <person name="Stadler M."/>
            <person name="Zhang X."/>
            <person name="Liu X."/>
        </authorList>
    </citation>
    <scope>NUCLEOTIDE SEQUENCE [LARGE SCALE GENOMIC DNA]</scope>
    <source>
        <strain evidence="11">W106-1 / CGMCC3.15140</strain>
    </source>
</reference>
<evidence type="ECO:0000313" key="10">
    <source>
        <dbReference type="EMBL" id="ETS82833.1"/>
    </source>
</evidence>
<keyword evidence="7" id="KW-0694">RNA-binding</keyword>
<evidence type="ECO:0000313" key="11">
    <source>
        <dbReference type="Proteomes" id="UP000030651"/>
    </source>
</evidence>
<evidence type="ECO:0000256" key="4">
    <source>
        <dbReference type="ARBA" id="ARBA00022517"/>
    </source>
</evidence>
<dbReference type="OrthoDB" id="21550at2759"/>
<feature type="region of interest" description="Disordered" evidence="9">
    <location>
        <begin position="206"/>
        <end position="227"/>
    </location>
</feature>
<dbReference type="PANTHER" id="PTHR31633:SF1">
    <property type="entry name" value="H_ACA RIBONUCLEOPROTEIN COMPLEX NON-CORE SUBUNIT NAF1"/>
    <property type="match status" value="1"/>
</dbReference>
<evidence type="ECO:0000256" key="9">
    <source>
        <dbReference type="SAM" id="MobiDB-lite"/>
    </source>
</evidence>
<feature type="compositionally biased region" description="Acidic residues" evidence="9">
    <location>
        <begin position="180"/>
        <end position="192"/>
    </location>
</feature>
<dbReference type="KEGG" id="pfy:PFICI_04709"/>
<feature type="region of interest" description="Disordered" evidence="9">
    <location>
        <begin position="539"/>
        <end position="574"/>
    </location>
</feature>
<keyword evidence="11" id="KW-1185">Reference proteome</keyword>
<dbReference type="STRING" id="1229662.W3X9P4"/>
<feature type="compositionally biased region" description="Low complexity" evidence="9">
    <location>
        <begin position="478"/>
        <end position="502"/>
    </location>
</feature>
<dbReference type="InterPro" id="IPR038664">
    <property type="entry name" value="Gar1/Naf1_Cbf5-bd_sf"/>
</dbReference>
<feature type="compositionally biased region" description="Basic and acidic residues" evidence="9">
    <location>
        <begin position="139"/>
        <end position="153"/>
    </location>
</feature>
<feature type="compositionally biased region" description="Polar residues" evidence="9">
    <location>
        <begin position="9"/>
        <end position="40"/>
    </location>
</feature>
<comment type="similarity">
    <text evidence="2">Belongs to the NAF1 family.</text>
</comment>
<feature type="compositionally biased region" description="Low complexity" evidence="9">
    <location>
        <begin position="539"/>
        <end position="552"/>
    </location>
</feature>
<gene>
    <name evidence="10" type="ORF">PFICI_04709</name>
</gene>
<dbReference type="Gene3D" id="2.40.10.230">
    <property type="entry name" value="Probable tRNA pseudouridine synthase domain"/>
    <property type="match status" value="1"/>
</dbReference>
<keyword evidence="6" id="KW-0597">Phosphoprotein</keyword>
<keyword evidence="8" id="KW-0539">Nucleus</keyword>
<accession>W3X9P4</accession>
<dbReference type="InterPro" id="IPR040309">
    <property type="entry name" value="Naf1"/>
</dbReference>
<evidence type="ECO:0000256" key="2">
    <source>
        <dbReference type="ARBA" id="ARBA00009801"/>
    </source>
</evidence>
<dbReference type="PANTHER" id="PTHR31633">
    <property type="entry name" value="H/ACA RIBONUCLEOPROTEIN COMPLEX NON-CORE SUBUNIT NAF1"/>
    <property type="match status" value="1"/>
</dbReference>
<comment type="subcellular location">
    <subcellularLocation>
        <location evidence="1">Nucleus</location>
    </subcellularLocation>
</comment>
<dbReference type="GO" id="GO:0001522">
    <property type="term" value="P:pseudouridine synthesis"/>
    <property type="evidence" value="ECO:0007669"/>
    <property type="project" value="InterPro"/>
</dbReference>
<sequence>MASPFQIPGLSTLNQAENSQTPKATENTEHTTSIATTSVPVATGNAPVTAPGDLNNGAEQNSVSDVNTAQNAQQDITSTVNDGAMDVDGQSNEETAAKASDATEAPASPPSLTEGLEALIGGLDPTPAQADLASAPATHETEADQNAEMRDADAADGGNEEGEGWEADSSPYESSSDSSSSDDSDDDSDDDNELLKPEEMARILMEAASDDEGDGKTKGSASGGLRTKNEMPEEVVPRPDVIIKPEMQLHVLGEVEHVVDSAIVIKAYTSGEYQVLDSGSVLCTEDRTVVAALADLIGSVREPRYMAMFKDAEELKTFNIEVGTKIFYTMELSTFVFTEPLKGMKGTDASNLNDEELNDDEMEFSDDEKEIEYKKEQKAKRNARSNARGGGDGTHGGRGGRGGRQDATPAPANLKYDDEDDGPYRPLTRPANFGQGGAPPAFTGGSTSHDGGSHRGGRGGRGRGRGNNARGNRGGQRHQGAGYSQQPQSQGYPSQQPQQQQQMPFWTPPPPHVGAAQGFVPPPPPQFFGAAGGQAPMAPFTWPQQPQNLPANFVPPPPPQFQQYGQNGQPAFPPAFFTAMQNQAQAQAQAQYQAAQNAGNQQQTGQFPPPSGSG</sequence>
<evidence type="ECO:0000256" key="6">
    <source>
        <dbReference type="ARBA" id="ARBA00022553"/>
    </source>
</evidence>
<protein>
    <recommendedName>
        <fullName evidence="3">H/ACA ribonucleoprotein complex non-core subunit NAF1</fullName>
    </recommendedName>
</protein>
<dbReference type="AlphaFoldDB" id="W3X9P4"/>
<dbReference type="eggNOG" id="KOG2236">
    <property type="taxonomic scope" value="Eukaryota"/>
</dbReference>
<dbReference type="GO" id="GO:0000493">
    <property type="term" value="P:box H/ACA snoRNP assembly"/>
    <property type="evidence" value="ECO:0007669"/>
    <property type="project" value="InterPro"/>
</dbReference>
<name>W3X9P4_PESFW</name>
<evidence type="ECO:0000256" key="8">
    <source>
        <dbReference type="ARBA" id="ARBA00023242"/>
    </source>
</evidence>
<feature type="compositionally biased region" description="Basic residues" evidence="9">
    <location>
        <begin position="455"/>
        <end position="464"/>
    </location>
</feature>
<dbReference type="Proteomes" id="UP000030651">
    <property type="component" value="Unassembled WGS sequence"/>
</dbReference>
<feature type="region of interest" description="Disordered" evidence="9">
    <location>
        <begin position="588"/>
        <end position="614"/>
    </location>
</feature>
<keyword evidence="4" id="KW-0690">Ribosome biogenesis</keyword>
<feature type="compositionally biased region" description="Polar residues" evidence="9">
    <location>
        <begin position="57"/>
        <end position="81"/>
    </location>
</feature>